<organism evidence="3 4">
    <name type="scientific">Lutibacter flavus</name>
    <dbReference type="NCBI Taxonomy" id="691689"/>
    <lineage>
        <taxon>Bacteria</taxon>
        <taxon>Pseudomonadati</taxon>
        <taxon>Bacteroidota</taxon>
        <taxon>Flavobacteriia</taxon>
        <taxon>Flavobacteriales</taxon>
        <taxon>Flavobacteriaceae</taxon>
        <taxon>Lutibacter</taxon>
    </lineage>
</organism>
<proteinExistence type="predicted"/>
<reference evidence="4" key="1">
    <citation type="submission" date="2017-06" db="EMBL/GenBank/DDBJ databases">
        <authorList>
            <person name="Varghese N."/>
            <person name="Submissions S."/>
        </authorList>
    </citation>
    <scope>NUCLEOTIDE SEQUENCE [LARGE SCALE GENOMIC DNA]</scope>
    <source>
        <strain evidence="4">DSM 27993</strain>
    </source>
</reference>
<keyword evidence="4" id="KW-1185">Reference proteome</keyword>
<evidence type="ECO:0000256" key="1">
    <source>
        <dbReference type="SAM" id="MobiDB-lite"/>
    </source>
</evidence>
<feature type="region of interest" description="Disordered" evidence="1">
    <location>
        <begin position="133"/>
        <end position="154"/>
    </location>
</feature>
<dbReference type="EMBL" id="FZNX01000001">
    <property type="protein sequence ID" value="SNR38601.1"/>
    <property type="molecule type" value="Genomic_DNA"/>
</dbReference>
<protein>
    <submittedName>
        <fullName evidence="3">PRiA4b ORF-3-like protein</fullName>
    </submittedName>
</protein>
<evidence type="ECO:0000259" key="2">
    <source>
        <dbReference type="Pfam" id="PF07929"/>
    </source>
</evidence>
<dbReference type="Proteomes" id="UP000198412">
    <property type="component" value="Unassembled WGS sequence"/>
</dbReference>
<gene>
    <name evidence="3" type="ORF">SAMN04488111_1120</name>
</gene>
<dbReference type="SUPFAM" id="SSF159941">
    <property type="entry name" value="MM3350-like"/>
    <property type="match status" value="1"/>
</dbReference>
<dbReference type="Pfam" id="PF07929">
    <property type="entry name" value="PRiA4_ORF3"/>
    <property type="match status" value="1"/>
</dbReference>
<sequence>MAYKIRVILDVDQDVFRDIIVNETINLEELHFTIAKSFGFKGQEMASFYLSDHNWEQGEEIPLFDMSEDENSFSMATCTTSMVLKKVGDKLIYVYDFFSMWTFFVELTDIIEHTDDDLPVIALSFGTPPDEAPEKEFIGESTNKDDYDVFDDENNFDNIDDIDLDNY</sequence>
<feature type="domain" description="Plasmid pRiA4b Orf3-like" evidence="2">
    <location>
        <begin position="2"/>
        <end position="122"/>
    </location>
</feature>
<dbReference type="OrthoDB" id="666725at2"/>
<feature type="compositionally biased region" description="Basic and acidic residues" evidence="1">
    <location>
        <begin position="133"/>
        <end position="147"/>
    </location>
</feature>
<dbReference type="Gene3D" id="3.10.290.30">
    <property type="entry name" value="MM3350-like"/>
    <property type="match status" value="1"/>
</dbReference>
<dbReference type="InterPro" id="IPR012912">
    <property type="entry name" value="Plasmid_pRiA4b_Orf3-like"/>
</dbReference>
<dbReference type="RefSeq" id="WP_089377404.1">
    <property type="nucleotide sequence ID" value="NZ_FZNX01000001.1"/>
</dbReference>
<evidence type="ECO:0000313" key="3">
    <source>
        <dbReference type="EMBL" id="SNR38601.1"/>
    </source>
</evidence>
<dbReference type="AlphaFoldDB" id="A0A238VWP0"/>
<dbReference type="InterPro" id="IPR024047">
    <property type="entry name" value="MM3350-like_sf"/>
</dbReference>
<evidence type="ECO:0000313" key="4">
    <source>
        <dbReference type="Proteomes" id="UP000198412"/>
    </source>
</evidence>
<accession>A0A238VWP0</accession>
<name>A0A238VWP0_9FLAO</name>